<dbReference type="PANTHER" id="PTHR48277">
    <property type="entry name" value="MITOCHONDRIAL RIBOSOMAL PROTEIN S5"/>
    <property type="match status" value="1"/>
</dbReference>
<evidence type="ECO:0000256" key="6">
    <source>
        <dbReference type="ARBA" id="ARBA00023274"/>
    </source>
</evidence>
<dbReference type="Pfam" id="PF00333">
    <property type="entry name" value="Ribosomal_S5"/>
    <property type="match status" value="1"/>
</dbReference>
<dbReference type="Gene3D" id="3.30.230.10">
    <property type="match status" value="1"/>
</dbReference>
<reference evidence="11" key="1">
    <citation type="submission" date="2020-10" db="EMBL/GenBank/DDBJ databases">
        <authorList>
            <person name="Gilroy R."/>
        </authorList>
    </citation>
    <scope>NUCLEOTIDE SEQUENCE</scope>
    <source>
        <strain evidence="11">10532</strain>
    </source>
</reference>
<dbReference type="InterPro" id="IPR018192">
    <property type="entry name" value="Ribosomal_uS5_N_CS"/>
</dbReference>
<gene>
    <name evidence="8 11" type="primary">rpsE</name>
    <name evidence="11" type="ORF">IAA81_06275</name>
</gene>
<organism evidence="11 12">
    <name type="scientific">Candidatus Gallitreponema excrementavium</name>
    <dbReference type="NCBI Taxonomy" id="2840840"/>
    <lineage>
        <taxon>Bacteria</taxon>
        <taxon>Pseudomonadati</taxon>
        <taxon>Spirochaetota</taxon>
        <taxon>Spirochaetia</taxon>
        <taxon>Spirochaetales</taxon>
        <taxon>Candidatus Gallitreponema</taxon>
    </lineage>
</organism>
<dbReference type="NCBIfam" id="TIGR01021">
    <property type="entry name" value="rpsE_bact"/>
    <property type="match status" value="1"/>
</dbReference>
<dbReference type="PROSITE" id="PS50881">
    <property type="entry name" value="S5_DSRBD"/>
    <property type="match status" value="1"/>
</dbReference>
<dbReference type="InterPro" id="IPR014721">
    <property type="entry name" value="Ribsml_uS5_D2-typ_fold_subgr"/>
</dbReference>
<evidence type="ECO:0000256" key="1">
    <source>
        <dbReference type="ARBA" id="ARBA00003093"/>
    </source>
</evidence>
<evidence type="ECO:0000256" key="9">
    <source>
        <dbReference type="RuleBase" id="RU003823"/>
    </source>
</evidence>
<dbReference type="AlphaFoldDB" id="A0A9D9N2C8"/>
<proteinExistence type="inferred from homology"/>
<dbReference type="EMBL" id="JADIMM010000079">
    <property type="protein sequence ID" value="MBO8457817.1"/>
    <property type="molecule type" value="Genomic_DNA"/>
</dbReference>
<dbReference type="FunFam" id="3.30.160.20:FF:000001">
    <property type="entry name" value="30S ribosomal protein S5"/>
    <property type="match status" value="1"/>
</dbReference>
<comment type="function">
    <text evidence="1 8">Located at the back of the 30S subunit body where it stabilizes the conformation of the head with respect to the body.</text>
</comment>
<comment type="caution">
    <text evidence="11">The sequence shown here is derived from an EMBL/GenBank/DDBJ whole genome shotgun (WGS) entry which is preliminary data.</text>
</comment>
<dbReference type="GO" id="GO:0015935">
    <property type="term" value="C:small ribosomal subunit"/>
    <property type="evidence" value="ECO:0007669"/>
    <property type="project" value="InterPro"/>
</dbReference>
<evidence type="ECO:0000256" key="4">
    <source>
        <dbReference type="ARBA" id="ARBA00022884"/>
    </source>
</evidence>
<dbReference type="FunFam" id="3.30.230.10:FF:000002">
    <property type="entry name" value="30S ribosomal protein S5"/>
    <property type="match status" value="1"/>
</dbReference>
<evidence type="ECO:0000313" key="11">
    <source>
        <dbReference type="EMBL" id="MBO8457817.1"/>
    </source>
</evidence>
<evidence type="ECO:0000256" key="8">
    <source>
        <dbReference type="HAMAP-Rule" id="MF_01307"/>
    </source>
</evidence>
<sequence>MEHRNFDKDQPKEKEYFEKLVKLNRTAKVVSGGRRFSFSALTVVGDQNGKVGFGFGKANDVSEAIRKSVDRAKRNMITVPLKNGTIPHEVQSSYKSSSVLLKPACSGTGIIAGGPVRAIMEAAGATDVLSKSLGSNTSVNVVRATFAAIQNLMNAKVVAKNRGKSLMDLWG</sequence>
<keyword evidence="4 8" id="KW-0694">RNA-binding</keyword>
<dbReference type="GO" id="GO:0042254">
    <property type="term" value="P:ribosome biogenesis"/>
    <property type="evidence" value="ECO:0007669"/>
    <property type="project" value="UniProtKB-ARBA"/>
</dbReference>
<dbReference type="SUPFAM" id="SSF54211">
    <property type="entry name" value="Ribosomal protein S5 domain 2-like"/>
    <property type="match status" value="1"/>
</dbReference>
<dbReference type="GO" id="GO:0019843">
    <property type="term" value="F:rRNA binding"/>
    <property type="evidence" value="ECO:0007669"/>
    <property type="project" value="UniProtKB-UniRule"/>
</dbReference>
<evidence type="ECO:0000256" key="3">
    <source>
        <dbReference type="ARBA" id="ARBA00022730"/>
    </source>
</evidence>
<dbReference type="PROSITE" id="PS00585">
    <property type="entry name" value="RIBOSOMAL_S5"/>
    <property type="match status" value="1"/>
</dbReference>
<dbReference type="InterPro" id="IPR005324">
    <property type="entry name" value="Ribosomal_uS5_C"/>
</dbReference>
<dbReference type="InterPro" id="IPR005712">
    <property type="entry name" value="Ribosomal_uS5_bac-type"/>
</dbReference>
<dbReference type="InterPro" id="IPR000851">
    <property type="entry name" value="Ribosomal_uS5"/>
</dbReference>
<keyword evidence="3 8" id="KW-0699">rRNA-binding</keyword>
<dbReference type="GO" id="GO:0003735">
    <property type="term" value="F:structural constituent of ribosome"/>
    <property type="evidence" value="ECO:0007669"/>
    <property type="project" value="UniProtKB-UniRule"/>
</dbReference>
<dbReference type="HAMAP" id="MF_01307_B">
    <property type="entry name" value="Ribosomal_uS5_B"/>
    <property type="match status" value="1"/>
</dbReference>
<comment type="domain">
    <text evidence="8">The N-terminal domain interacts with the head of the 30S subunit; the C-terminal domain interacts with the body and contacts protein S4. The interaction surface between S4 and S5 is involved in control of translational fidelity.</text>
</comment>
<dbReference type="Gene3D" id="3.30.160.20">
    <property type="match status" value="1"/>
</dbReference>
<dbReference type="Proteomes" id="UP000823638">
    <property type="component" value="Unassembled WGS sequence"/>
</dbReference>
<dbReference type="Pfam" id="PF03719">
    <property type="entry name" value="Ribosomal_S5_C"/>
    <property type="match status" value="1"/>
</dbReference>
<evidence type="ECO:0000313" key="12">
    <source>
        <dbReference type="Proteomes" id="UP000823638"/>
    </source>
</evidence>
<evidence type="ECO:0000259" key="10">
    <source>
        <dbReference type="PROSITE" id="PS50881"/>
    </source>
</evidence>
<comment type="subunit">
    <text evidence="8">Part of the 30S ribosomal subunit. Contacts proteins S4 and S8.</text>
</comment>
<keyword evidence="6 8" id="KW-0687">Ribonucleoprotein</keyword>
<dbReference type="GO" id="GO:0006412">
    <property type="term" value="P:translation"/>
    <property type="evidence" value="ECO:0007669"/>
    <property type="project" value="UniProtKB-UniRule"/>
</dbReference>
<dbReference type="GO" id="GO:0005737">
    <property type="term" value="C:cytoplasm"/>
    <property type="evidence" value="ECO:0007669"/>
    <property type="project" value="UniProtKB-ARBA"/>
</dbReference>
<evidence type="ECO:0000256" key="5">
    <source>
        <dbReference type="ARBA" id="ARBA00022980"/>
    </source>
</evidence>
<dbReference type="InterPro" id="IPR020568">
    <property type="entry name" value="Ribosomal_Su5_D2-typ_SF"/>
</dbReference>
<evidence type="ECO:0000256" key="2">
    <source>
        <dbReference type="ARBA" id="ARBA00008945"/>
    </source>
</evidence>
<accession>A0A9D9N2C8</accession>
<keyword evidence="5 8" id="KW-0689">Ribosomal protein</keyword>
<comment type="similarity">
    <text evidence="2 8 9">Belongs to the universal ribosomal protein uS5 family.</text>
</comment>
<dbReference type="PANTHER" id="PTHR48277:SF1">
    <property type="entry name" value="MITOCHONDRIAL RIBOSOMAL PROTEIN S5"/>
    <property type="match status" value="1"/>
</dbReference>
<evidence type="ECO:0000256" key="7">
    <source>
        <dbReference type="ARBA" id="ARBA00035255"/>
    </source>
</evidence>
<comment type="function">
    <text evidence="8">With S4 and S12 plays an important role in translational accuracy.</text>
</comment>
<dbReference type="InterPro" id="IPR013810">
    <property type="entry name" value="Ribosomal_uS5_N"/>
</dbReference>
<dbReference type="SUPFAM" id="SSF54768">
    <property type="entry name" value="dsRNA-binding domain-like"/>
    <property type="match status" value="1"/>
</dbReference>
<feature type="domain" description="S5 DRBM" evidence="10">
    <location>
        <begin position="16"/>
        <end position="79"/>
    </location>
</feature>
<name>A0A9D9N2C8_9SPIR</name>
<reference evidence="11" key="2">
    <citation type="journal article" date="2021" name="PeerJ">
        <title>Extensive microbial diversity within the chicken gut microbiome revealed by metagenomics and culture.</title>
        <authorList>
            <person name="Gilroy R."/>
            <person name="Ravi A."/>
            <person name="Getino M."/>
            <person name="Pursley I."/>
            <person name="Horton D.L."/>
            <person name="Alikhan N.F."/>
            <person name="Baker D."/>
            <person name="Gharbi K."/>
            <person name="Hall N."/>
            <person name="Watson M."/>
            <person name="Adriaenssens E.M."/>
            <person name="Foster-Nyarko E."/>
            <person name="Jarju S."/>
            <person name="Secka A."/>
            <person name="Antonio M."/>
            <person name="Oren A."/>
            <person name="Chaudhuri R.R."/>
            <person name="La Ragione R."/>
            <person name="Hildebrand F."/>
            <person name="Pallen M.J."/>
        </authorList>
    </citation>
    <scope>NUCLEOTIDE SEQUENCE</scope>
    <source>
        <strain evidence="11">10532</strain>
    </source>
</reference>
<protein>
    <recommendedName>
        <fullName evidence="7 8">Small ribosomal subunit protein uS5</fullName>
    </recommendedName>
</protein>